<dbReference type="Pfam" id="PF12696">
    <property type="entry name" value="TraG-D_C"/>
    <property type="match status" value="1"/>
</dbReference>
<keyword evidence="2" id="KW-1133">Transmembrane helix</keyword>
<evidence type="ECO:0000259" key="4">
    <source>
        <dbReference type="Pfam" id="PF26449"/>
    </source>
</evidence>
<dbReference type="InterPro" id="IPR027417">
    <property type="entry name" value="P-loop_NTPase"/>
</dbReference>
<dbReference type="PANTHER" id="PTHR30121">
    <property type="entry name" value="UNCHARACTERIZED PROTEIN YJGR-RELATED"/>
    <property type="match status" value="1"/>
</dbReference>
<organism evidence="5 6">
    <name type="scientific">Candidatus Dojkabacteria bacterium</name>
    <dbReference type="NCBI Taxonomy" id="2099670"/>
    <lineage>
        <taxon>Bacteria</taxon>
        <taxon>Candidatus Dojkabacteria</taxon>
    </lineage>
</organism>
<protein>
    <submittedName>
        <fullName evidence="5">Uncharacterized protein</fullName>
    </submittedName>
</protein>
<dbReference type="PANTHER" id="PTHR30121:SF11">
    <property type="entry name" value="AAA+ ATPASE DOMAIN-CONTAINING PROTEIN"/>
    <property type="match status" value="1"/>
</dbReference>
<evidence type="ECO:0000313" key="5">
    <source>
        <dbReference type="EMBL" id="RMD77169.1"/>
    </source>
</evidence>
<keyword evidence="2" id="KW-0472">Membrane</keyword>
<evidence type="ECO:0000313" key="6">
    <source>
        <dbReference type="Proteomes" id="UP000269410"/>
    </source>
</evidence>
<evidence type="ECO:0000259" key="3">
    <source>
        <dbReference type="Pfam" id="PF12696"/>
    </source>
</evidence>
<evidence type="ECO:0000256" key="1">
    <source>
        <dbReference type="SAM" id="MobiDB-lite"/>
    </source>
</evidence>
<gene>
    <name evidence="5" type="ORF">D6810_01780</name>
</gene>
<keyword evidence="2" id="KW-0812">Transmembrane</keyword>
<accession>A0A3M0YYT4</accession>
<feature type="transmembrane region" description="Helical" evidence="2">
    <location>
        <begin position="6"/>
        <end position="29"/>
    </location>
</feature>
<dbReference type="AlphaFoldDB" id="A0A3M0YYT4"/>
<feature type="region of interest" description="Disordered" evidence="1">
    <location>
        <begin position="212"/>
        <end position="233"/>
    </location>
</feature>
<sequence length="813" mass="92702">MEEYGVLLLLVCSLFIFVSFLVSYVSKLLEDIKEQVLMRKSLGLVFYELQVPKTNNVEIRAVEQMYSGLINIQGKLEGIQSYFGARTFVSFEIVAFKESIRFYVVCPKKISSVVDRLINGIYPSVEIVKTNEYNIFPDDAYVSFTNLELKKDSRVPFQTYEELPVDFLATLSDSFSKLKSGESVVFQVVITPVGSDWNKNVRDFIKKQREIESEQASSEKAEKDNASKTKKKKEFTDEELNLMNRKVEKPCFYTDVRLVVVSAIKESAEEHVQNIMSTLDQLSKENGNSFKKGKSKKPHIDYVYRIPRCTMVLNTSELATLFHLPNEKITTPHIKWLLSKRAPAPDFVCSEFREDYMYVGKNTFRGNEKEIFIKPEDRLRHFYVIGQTGTGKSGFMGGMMIRDIKMGHGCGFIDPHGSDADKILAQVPPERIEDVIVFDPSDLSRPIGLNMLEFKTEAQKTLVTDEMLNIFDTLYDLKATGGPIFEQYFRYGIMLLTEDAESGATLLEIPKIFADEGYRNYKLSKCTNQEVIDFWRKQAEAATGDISLKNVVPYVVSKLGRFLTNVYLRPIIAQQKSTLNFREIMDNKKILIAKLSKGRIGELNANLLGMILIGKLLVGALERDEIPEKDRVPFYLYIDEFQNFLTDGIQIILSEARKYKLSLTLAHQFLGQLVRKGGDTKIRDAIFGNVGNKIIMRIGEEDAGFLKNVVGEPFDEADLQQLPNFTGVIKLLVDGKPTPSFTVRAFYGESPYDMYSFNPDPQVPTVAREISRLKYGRDRDLIETEIKYRGTFIKENVDKKEKGTDNFGLFTGF</sequence>
<proteinExistence type="predicted"/>
<dbReference type="Gene3D" id="3.40.50.300">
    <property type="entry name" value="P-loop containing nucleotide triphosphate hydrolases"/>
    <property type="match status" value="2"/>
</dbReference>
<dbReference type="InterPro" id="IPR032689">
    <property type="entry name" value="TraG-D_C"/>
</dbReference>
<name>A0A3M0YYT4_9BACT</name>
<feature type="domain" description="TraD/TraG TraM recognition site" evidence="3">
    <location>
        <begin position="633"/>
        <end position="702"/>
    </location>
</feature>
<dbReference type="EMBL" id="RFKV01000057">
    <property type="protein sequence ID" value="RMD77169.1"/>
    <property type="molecule type" value="Genomic_DNA"/>
</dbReference>
<dbReference type="InterPro" id="IPR051162">
    <property type="entry name" value="T4SS_component"/>
</dbReference>
<dbReference type="Pfam" id="PF26449">
    <property type="entry name" value="DUF8128"/>
    <property type="match status" value="1"/>
</dbReference>
<reference evidence="5 6" key="1">
    <citation type="submission" date="2018-10" db="EMBL/GenBank/DDBJ databases">
        <title>Thermophilic Lithotrophy and Phototrophy in an Intertidal, Iron-rich, Geothermal Spring.</title>
        <authorList>
            <person name="Ward L.M."/>
            <person name="Idei A."/>
            <person name="Nakagawa M."/>
            <person name="Ueno Y."/>
            <person name="Fischer W."/>
            <person name="Mcglynn S.E."/>
        </authorList>
    </citation>
    <scope>NUCLEOTIDE SEQUENCE [LARGE SCALE GENOMIC DNA]</scope>
    <source>
        <strain evidence="5">J137</strain>
    </source>
</reference>
<dbReference type="CDD" id="cd01127">
    <property type="entry name" value="TrwB_TraG_TraD_VirD4"/>
    <property type="match status" value="1"/>
</dbReference>
<comment type="caution">
    <text evidence="5">The sequence shown here is derived from an EMBL/GenBank/DDBJ whole genome shotgun (WGS) entry which is preliminary data.</text>
</comment>
<dbReference type="SUPFAM" id="SSF52540">
    <property type="entry name" value="P-loop containing nucleoside triphosphate hydrolases"/>
    <property type="match status" value="1"/>
</dbReference>
<feature type="domain" description="DUF8128" evidence="4">
    <location>
        <begin position="52"/>
        <end position="336"/>
    </location>
</feature>
<dbReference type="InterPro" id="IPR058441">
    <property type="entry name" value="DUF8128"/>
</dbReference>
<feature type="compositionally biased region" description="Basic and acidic residues" evidence="1">
    <location>
        <begin position="212"/>
        <end position="227"/>
    </location>
</feature>
<dbReference type="Proteomes" id="UP000269410">
    <property type="component" value="Unassembled WGS sequence"/>
</dbReference>
<evidence type="ECO:0000256" key="2">
    <source>
        <dbReference type="SAM" id="Phobius"/>
    </source>
</evidence>